<keyword evidence="3" id="KW-1185">Reference proteome</keyword>
<name>A0ABR9TRW3_9FLAO</name>
<evidence type="ECO:0000313" key="2">
    <source>
        <dbReference type="EMBL" id="MBE8728111.1"/>
    </source>
</evidence>
<keyword evidence="1" id="KW-0732">Signal</keyword>
<gene>
    <name evidence="2" type="ORF">C4F50_24605</name>
</gene>
<comment type="caution">
    <text evidence="2">The sequence shown here is derived from an EMBL/GenBank/DDBJ whole genome shotgun (WGS) entry which is preliminary data.</text>
</comment>
<organism evidence="2 3">
    <name type="scientific">Flavobacterium hungaricum</name>
    <dbReference type="NCBI Taxonomy" id="2082725"/>
    <lineage>
        <taxon>Bacteria</taxon>
        <taxon>Pseudomonadati</taxon>
        <taxon>Bacteroidota</taxon>
        <taxon>Flavobacteriia</taxon>
        <taxon>Flavobacteriales</taxon>
        <taxon>Flavobacteriaceae</taxon>
        <taxon>Flavobacterium</taxon>
    </lineage>
</organism>
<proteinExistence type="predicted"/>
<sequence length="213" mass="25043">MRKILPILVLLTSILSFAQKKENWNEITIKTLDSIKSELKTEQINCFNLLISKREDYQTQKRIDTTSSTILIVEGYNFSERKYGIYEDFLFDNDHIFSYENGVQEIGVSFNDYEDFIESALNKKTLDSIKPRKYKAVFGCSPTKRTIRKSRKIVEMAQKEGVIIEEYVKILTLIDNRTRKIKVSFLIPKAGNREVQISYGPYYSEMKLEYWLN</sequence>
<evidence type="ECO:0000313" key="3">
    <source>
        <dbReference type="Proteomes" id="UP000640614"/>
    </source>
</evidence>
<dbReference type="EMBL" id="PRDM01000006">
    <property type="protein sequence ID" value="MBE8728111.1"/>
    <property type="molecule type" value="Genomic_DNA"/>
</dbReference>
<feature type="signal peptide" evidence="1">
    <location>
        <begin position="1"/>
        <end position="18"/>
    </location>
</feature>
<dbReference type="Proteomes" id="UP000640614">
    <property type="component" value="Unassembled WGS sequence"/>
</dbReference>
<evidence type="ECO:0000256" key="1">
    <source>
        <dbReference type="SAM" id="SignalP"/>
    </source>
</evidence>
<protein>
    <submittedName>
        <fullName evidence="2">Uncharacterized protein</fullName>
    </submittedName>
</protein>
<accession>A0ABR9TRW3</accession>
<reference evidence="2 3" key="1">
    <citation type="submission" date="2018-07" db="EMBL/GenBank/DDBJ databases">
        <title>Genome assembly of strain KB82.</title>
        <authorList>
            <person name="Kukolya J."/>
            <person name="Horvath B."/>
            <person name="Nagy I."/>
            <person name="Toth A."/>
        </authorList>
    </citation>
    <scope>NUCLEOTIDE SEQUENCE [LARGE SCALE GENOMIC DNA]</scope>
    <source>
        <strain evidence="2 3">Kb82</strain>
    </source>
</reference>
<dbReference type="RefSeq" id="WP_194141218.1">
    <property type="nucleotide sequence ID" value="NZ_PRDM01000006.1"/>
</dbReference>
<feature type="chain" id="PRO_5045597776" evidence="1">
    <location>
        <begin position="19"/>
        <end position="213"/>
    </location>
</feature>